<organism evidence="2 3">
    <name type="scientific">Nocardiopsis algeriensis</name>
    <dbReference type="NCBI Taxonomy" id="1478215"/>
    <lineage>
        <taxon>Bacteria</taxon>
        <taxon>Bacillati</taxon>
        <taxon>Actinomycetota</taxon>
        <taxon>Actinomycetes</taxon>
        <taxon>Streptosporangiales</taxon>
        <taxon>Nocardiopsidaceae</taxon>
        <taxon>Nocardiopsis</taxon>
    </lineage>
</organism>
<feature type="transmembrane region" description="Helical" evidence="1">
    <location>
        <begin position="48"/>
        <end position="65"/>
    </location>
</feature>
<dbReference type="RefSeq" id="WP_184287563.1">
    <property type="nucleotide sequence ID" value="NZ_JACHJO010000002.1"/>
</dbReference>
<proteinExistence type="predicted"/>
<comment type="caution">
    <text evidence="2">The sequence shown here is derived from an EMBL/GenBank/DDBJ whole genome shotgun (WGS) entry which is preliminary data.</text>
</comment>
<keyword evidence="1" id="KW-0472">Membrane</keyword>
<evidence type="ECO:0000256" key="1">
    <source>
        <dbReference type="SAM" id="Phobius"/>
    </source>
</evidence>
<feature type="transmembrane region" description="Helical" evidence="1">
    <location>
        <begin position="24"/>
        <end position="42"/>
    </location>
</feature>
<reference evidence="2 3" key="1">
    <citation type="submission" date="2020-08" db="EMBL/GenBank/DDBJ databases">
        <title>Genomic Encyclopedia of Type Strains, Phase III (KMG-III): the genomes of soil and plant-associated and newly described type strains.</title>
        <authorList>
            <person name="Whitman W."/>
        </authorList>
    </citation>
    <scope>NUCLEOTIDE SEQUENCE [LARGE SCALE GENOMIC DNA]</scope>
    <source>
        <strain evidence="2 3">CECT 8712</strain>
    </source>
</reference>
<name>A0A841IRM0_9ACTN</name>
<dbReference type="EMBL" id="JACHJO010000002">
    <property type="protein sequence ID" value="MBB6118858.1"/>
    <property type="molecule type" value="Genomic_DNA"/>
</dbReference>
<evidence type="ECO:0000313" key="2">
    <source>
        <dbReference type="EMBL" id="MBB6118858.1"/>
    </source>
</evidence>
<protein>
    <submittedName>
        <fullName evidence="2">Putative integral membrane protein</fullName>
    </submittedName>
</protein>
<dbReference type="Proteomes" id="UP000536604">
    <property type="component" value="Unassembled WGS sequence"/>
</dbReference>
<dbReference type="AlphaFoldDB" id="A0A841IRM0"/>
<gene>
    <name evidence="2" type="ORF">FHS13_000790</name>
</gene>
<accession>A0A841IRM0</accession>
<evidence type="ECO:0000313" key="3">
    <source>
        <dbReference type="Proteomes" id="UP000536604"/>
    </source>
</evidence>
<feature type="transmembrane region" description="Helical" evidence="1">
    <location>
        <begin position="86"/>
        <end position="102"/>
    </location>
</feature>
<keyword evidence="1" id="KW-0812">Transmembrane</keyword>
<feature type="transmembrane region" description="Helical" evidence="1">
    <location>
        <begin position="161"/>
        <end position="181"/>
    </location>
</feature>
<keyword evidence="3" id="KW-1185">Reference proteome</keyword>
<keyword evidence="1" id="KW-1133">Transmembrane helix</keyword>
<sequence>MADTGAARSTARTLERRRATPEGAARLGVVVAAGAALCFTRTDPVGALAGSALLGAVLFCDVARARMRSHRRGVPAPWLVAMLSQLREYVVYLGLAVGGALAGVPGSWGWAAGALVALALRDSLLSSRDREGALRVLAFPQPVRFLVIAVAATLWDPRAAFAAVITGCVLAVTAVLVHPAGSRR</sequence>